<evidence type="ECO:0000256" key="3">
    <source>
        <dbReference type="ARBA" id="ARBA00037882"/>
    </source>
</evidence>
<name>A0A1W1W7I5_SULTA</name>
<dbReference type="PANTHER" id="PTHR23150">
    <property type="entry name" value="SULFATASE MODIFYING FACTOR 1, 2"/>
    <property type="match status" value="1"/>
</dbReference>
<evidence type="ECO:0000259" key="4">
    <source>
        <dbReference type="Pfam" id="PF03781"/>
    </source>
</evidence>
<accession>A0A1W1W7I5</accession>
<dbReference type="InterPro" id="IPR042095">
    <property type="entry name" value="SUMF_sf"/>
</dbReference>
<organism evidence="6 7">
    <name type="scientific">Sulfobacillus thermosulfidooxidans (strain DSM 9293 / VKM B-1269 / AT-1)</name>
    <dbReference type="NCBI Taxonomy" id="929705"/>
    <lineage>
        <taxon>Bacteria</taxon>
        <taxon>Bacillati</taxon>
        <taxon>Bacillota</taxon>
        <taxon>Clostridia</taxon>
        <taxon>Eubacteriales</taxon>
        <taxon>Clostridiales Family XVII. Incertae Sedis</taxon>
        <taxon>Sulfobacillus</taxon>
    </lineage>
</organism>
<evidence type="ECO:0000256" key="2">
    <source>
        <dbReference type="ARBA" id="ARBA00023004"/>
    </source>
</evidence>
<dbReference type="SUPFAM" id="SSF56436">
    <property type="entry name" value="C-type lectin-like"/>
    <property type="match status" value="1"/>
</dbReference>
<feature type="domain" description="DinB-like" evidence="5">
    <location>
        <begin position="56"/>
        <end position="189"/>
    </location>
</feature>
<dbReference type="NCBIfam" id="TIGR03440">
    <property type="entry name" value="egtB_TIGR03440"/>
    <property type="match status" value="1"/>
</dbReference>
<keyword evidence="2" id="KW-0408">Iron</keyword>
<evidence type="ECO:0000313" key="6">
    <source>
        <dbReference type="EMBL" id="SMC02246.1"/>
    </source>
</evidence>
<protein>
    <submittedName>
        <fullName evidence="6">Ergothioneine biosynthesis protein EgtB</fullName>
    </submittedName>
</protein>
<dbReference type="Gene3D" id="3.90.1580.10">
    <property type="entry name" value="paralog of FGE (formylglycine-generating enzyme)"/>
    <property type="match status" value="2"/>
</dbReference>
<sequence>MPVETKDVCLTASLSNLKAILSHLKQQEGVINTTSKTLFPVSFETITPDTVLKAYHDIRATTMNLTMPLETEDYVIQSCPEASPPKWHLAHTTWFFETFILQPFCDTYRPEQDAYRMLFNSYYEQVGPYFPRDRRGTLSRPTVQDIIHYRQKVDDQITQWIPRLSMPLFSRIAELIGWGLHHEQQHQELLMMDILANFAANPLFPAYQDNPSTWESLTISPWQWLEIPEGITFLGYEGTGFSYDNEKPRHKVWLTPARIANRTVTNHEFLEFILDGGYQNPTLWLSDGWHWLLDHHWQHPRYWHQIDGEWFEFTLLGLLPLQLNAPVVHLSYYEADAFARWRGGRLPTEAEWEWAATHLPITASNFLESQIFHPEPVIGPLNTMLATLGGVWEWTQSPYAPYPGYHAPKGALGEYNGKFMNGQYVLRGGCALTPQSHIRTTYRNFFSPESTWAFSGLRLAGDVQ</sequence>
<evidence type="ECO:0000256" key="1">
    <source>
        <dbReference type="ARBA" id="ARBA00023002"/>
    </source>
</evidence>
<dbReference type="InterPro" id="IPR024775">
    <property type="entry name" value="DinB-like"/>
</dbReference>
<dbReference type="InterPro" id="IPR051043">
    <property type="entry name" value="Sulfatase_Mod_Factor_Kinase"/>
</dbReference>
<dbReference type="PANTHER" id="PTHR23150:SF36">
    <property type="entry name" value="HERCYNINE OXYGENASE"/>
    <property type="match status" value="1"/>
</dbReference>
<comment type="pathway">
    <text evidence="3">Amino-acid biosynthesis; ergothioneine biosynthesis.</text>
</comment>
<dbReference type="AlphaFoldDB" id="A0A1W1W7I5"/>
<dbReference type="InterPro" id="IPR005532">
    <property type="entry name" value="SUMF_dom"/>
</dbReference>
<dbReference type="Proteomes" id="UP000192660">
    <property type="component" value="Unassembled WGS sequence"/>
</dbReference>
<keyword evidence="7" id="KW-1185">Reference proteome</keyword>
<keyword evidence="1" id="KW-0560">Oxidoreductase</keyword>
<feature type="domain" description="Sulfatase-modifying factor enzyme-like" evidence="4">
    <location>
        <begin position="387"/>
        <end position="460"/>
    </location>
</feature>
<gene>
    <name evidence="6" type="ORF">SAMN00768000_0466</name>
</gene>
<dbReference type="InterPro" id="IPR016187">
    <property type="entry name" value="CTDL_fold"/>
</dbReference>
<dbReference type="GO" id="GO:0052699">
    <property type="term" value="P:ergothioneine biosynthetic process"/>
    <property type="evidence" value="ECO:0007669"/>
    <property type="project" value="InterPro"/>
</dbReference>
<dbReference type="EMBL" id="FWWY01000001">
    <property type="protein sequence ID" value="SMC02246.1"/>
    <property type="molecule type" value="Genomic_DNA"/>
</dbReference>
<evidence type="ECO:0000259" key="5">
    <source>
        <dbReference type="Pfam" id="PF12867"/>
    </source>
</evidence>
<proteinExistence type="predicted"/>
<feature type="domain" description="Sulfatase-modifying factor enzyme-like" evidence="4">
    <location>
        <begin position="224"/>
        <end position="356"/>
    </location>
</feature>
<reference evidence="7" key="1">
    <citation type="submission" date="2017-04" db="EMBL/GenBank/DDBJ databases">
        <authorList>
            <person name="Varghese N."/>
            <person name="Submissions S."/>
        </authorList>
    </citation>
    <scope>NUCLEOTIDE SEQUENCE [LARGE SCALE GENOMIC DNA]</scope>
    <source>
        <strain evidence="7">DSM 9293</strain>
    </source>
</reference>
<dbReference type="Pfam" id="PF12867">
    <property type="entry name" value="DinB_2"/>
    <property type="match status" value="1"/>
</dbReference>
<dbReference type="STRING" id="28034.BFX07_03215"/>
<dbReference type="Pfam" id="PF03781">
    <property type="entry name" value="FGE-sulfatase"/>
    <property type="match status" value="2"/>
</dbReference>
<evidence type="ECO:0000313" key="7">
    <source>
        <dbReference type="Proteomes" id="UP000192660"/>
    </source>
</evidence>
<dbReference type="InterPro" id="IPR017806">
    <property type="entry name" value="EgtB"/>
</dbReference>